<protein>
    <submittedName>
        <fullName evidence="1">Uncharacterized protein</fullName>
    </submittedName>
</protein>
<dbReference type="EMBL" id="WIUZ02000013">
    <property type="protein sequence ID" value="KAF9781768.1"/>
    <property type="molecule type" value="Genomic_DNA"/>
</dbReference>
<dbReference type="Gene3D" id="2.80.10.50">
    <property type="match status" value="1"/>
</dbReference>
<organism evidence="1 2">
    <name type="scientific">Thelephora terrestris</name>
    <dbReference type="NCBI Taxonomy" id="56493"/>
    <lineage>
        <taxon>Eukaryota</taxon>
        <taxon>Fungi</taxon>
        <taxon>Dikarya</taxon>
        <taxon>Basidiomycota</taxon>
        <taxon>Agaricomycotina</taxon>
        <taxon>Agaricomycetes</taxon>
        <taxon>Thelephorales</taxon>
        <taxon>Thelephoraceae</taxon>
        <taxon>Thelephora</taxon>
    </lineage>
</organism>
<name>A0A9P6HAN5_9AGAM</name>
<dbReference type="OrthoDB" id="2796449at2759"/>
<dbReference type="Proteomes" id="UP000736335">
    <property type="component" value="Unassembled WGS sequence"/>
</dbReference>
<proteinExistence type="predicted"/>
<reference evidence="1" key="2">
    <citation type="submission" date="2020-11" db="EMBL/GenBank/DDBJ databases">
        <authorList>
            <consortium name="DOE Joint Genome Institute"/>
            <person name="Kuo A."/>
            <person name="Miyauchi S."/>
            <person name="Kiss E."/>
            <person name="Drula E."/>
            <person name="Kohler A."/>
            <person name="Sanchez-Garcia M."/>
            <person name="Andreopoulos B."/>
            <person name="Barry K.W."/>
            <person name="Bonito G."/>
            <person name="Buee M."/>
            <person name="Carver A."/>
            <person name="Chen C."/>
            <person name="Cichocki N."/>
            <person name="Clum A."/>
            <person name="Culley D."/>
            <person name="Crous P.W."/>
            <person name="Fauchery L."/>
            <person name="Girlanda M."/>
            <person name="Hayes R."/>
            <person name="Keri Z."/>
            <person name="Labutti K."/>
            <person name="Lipzen A."/>
            <person name="Lombard V."/>
            <person name="Magnuson J."/>
            <person name="Maillard F."/>
            <person name="Morin E."/>
            <person name="Murat C."/>
            <person name="Nolan M."/>
            <person name="Ohm R."/>
            <person name="Pangilinan J."/>
            <person name="Pereira M."/>
            <person name="Perotto S."/>
            <person name="Peter M."/>
            <person name="Riley R."/>
            <person name="Sitrit Y."/>
            <person name="Stielow B."/>
            <person name="Szollosi G."/>
            <person name="Zifcakova L."/>
            <person name="Stursova M."/>
            <person name="Spatafora J.W."/>
            <person name="Tedersoo L."/>
            <person name="Vaario L.-M."/>
            <person name="Yamada A."/>
            <person name="Yan M."/>
            <person name="Wang P."/>
            <person name="Xu J."/>
            <person name="Bruns T."/>
            <person name="Baldrian P."/>
            <person name="Vilgalys R."/>
            <person name="Henrissat B."/>
            <person name="Grigoriev I.V."/>
            <person name="Hibbett D."/>
            <person name="Nagy L.G."/>
            <person name="Martin F.M."/>
        </authorList>
    </citation>
    <scope>NUCLEOTIDE SEQUENCE</scope>
    <source>
        <strain evidence="1">UH-Tt-Lm1</strain>
    </source>
</reference>
<evidence type="ECO:0000313" key="2">
    <source>
        <dbReference type="Proteomes" id="UP000736335"/>
    </source>
</evidence>
<dbReference type="InterPro" id="IPR035992">
    <property type="entry name" value="Ricin_B-like_lectins"/>
</dbReference>
<accession>A0A9P6HAN5</accession>
<dbReference type="AlphaFoldDB" id="A0A9P6HAN5"/>
<dbReference type="SUPFAM" id="SSF50370">
    <property type="entry name" value="Ricin B-like lectins"/>
    <property type="match status" value="1"/>
</dbReference>
<gene>
    <name evidence="1" type="ORF">BJ322DRAFT_1111690</name>
</gene>
<keyword evidence="2" id="KW-1185">Reference proteome</keyword>
<evidence type="ECO:0000313" key="1">
    <source>
        <dbReference type="EMBL" id="KAF9781768.1"/>
    </source>
</evidence>
<comment type="caution">
    <text evidence="1">The sequence shown here is derived from an EMBL/GenBank/DDBJ whole genome shotgun (WGS) entry which is preliminary data.</text>
</comment>
<sequence length="181" mass="20672">MTLFDGGKLKPGIYKIQNIVGETYLDIREHNKELCCRPDFVLGGKGQWEILPLGSGYTIRRLEPGRPDQFCNVLSGSMDHDGRVAISVSTFPAAWRVEEVHDKHYMGYEYVRFFWGTSNLTWDLADYGSSNDRTPVHYKDNGIEGSQPCRVWKLTPVKLHAGFQPPILKADSPPEYRDKHE</sequence>
<reference evidence="1" key="1">
    <citation type="journal article" date="2020" name="Nat. Commun.">
        <title>Large-scale genome sequencing of mycorrhizal fungi provides insights into the early evolution of symbiotic traits.</title>
        <authorList>
            <person name="Miyauchi S."/>
            <person name="Kiss E."/>
            <person name="Kuo A."/>
            <person name="Drula E."/>
            <person name="Kohler A."/>
            <person name="Sanchez-Garcia M."/>
            <person name="Morin E."/>
            <person name="Andreopoulos B."/>
            <person name="Barry K.W."/>
            <person name="Bonito G."/>
            <person name="Buee M."/>
            <person name="Carver A."/>
            <person name="Chen C."/>
            <person name="Cichocki N."/>
            <person name="Clum A."/>
            <person name="Culley D."/>
            <person name="Crous P.W."/>
            <person name="Fauchery L."/>
            <person name="Girlanda M."/>
            <person name="Hayes R.D."/>
            <person name="Keri Z."/>
            <person name="LaButti K."/>
            <person name="Lipzen A."/>
            <person name="Lombard V."/>
            <person name="Magnuson J."/>
            <person name="Maillard F."/>
            <person name="Murat C."/>
            <person name="Nolan M."/>
            <person name="Ohm R.A."/>
            <person name="Pangilinan J."/>
            <person name="Pereira M.F."/>
            <person name="Perotto S."/>
            <person name="Peter M."/>
            <person name="Pfister S."/>
            <person name="Riley R."/>
            <person name="Sitrit Y."/>
            <person name="Stielow J.B."/>
            <person name="Szollosi G."/>
            <person name="Zifcakova L."/>
            <person name="Stursova M."/>
            <person name="Spatafora J.W."/>
            <person name="Tedersoo L."/>
            <person name="Vaario L.M."/>
            <person name="Yamada A."/>
            <person name="Yan M."/>
            <person name="Wang P."/>
            <person name="Xu J."/>
            <person name="Bruns T."/>
            <person name="Baldrian P."/>
            <person name="Vilgalys R."/>
            <person name="Dunand C."/>
            <person name="Henrissat B."/>
            <person name="Grigoriev I.V."/>
            <person name="Hibbett D."/>
            <person name="Nagy L.G."/>
            <person name="Martin F.M."/>
        </authorList>
    </citation>
    <scope>NUCLEOTIDE SEQUENCE</scope>
    <source>
        <strain evidence="1">UH-Tt-Lm1</strain>
    </source>
</reference>